<comment type="caution">
    <text evidence="2">The sequence shown here is derived from an EMBL/GenBank/DDBJ whole genome shotgun (WGS) entry which is preliminary data.</text>
</comment>
<sequence>MKKLNIASKKALKKPKKIAQKKEAKSVLHPQNIDISNQLQKDSENSSNDKILIKASKMNNLKDINFDNDILEGDFELPTDISDFGDDAFDNENDYYETPIDDF</sequence>
<accession>A0ABW3J482</accession>
<protein>
    <submittedName>
        <fullName evidence="2">Uncharacterized protein</fullName>
    </submittedName>
</protein>
<dbReference type="EMBL" id="JBHTIZ010000023">
    <property type="protein sequence ID" value="MFD0984665.1"/>
    <property type="molecule type" value="Genomic_DNA"/>
</dbReference>
<evidence type="ECO:0000256" key="1">
    <source>
        <dbReference type="SAM" id="MobiDB-lite"/>
    </source>
</evidence>
<gene>
    <name evidence="2" type="ORF">ACFQ0S_09285</name>
</gene>
<dbReference type="Proteomes" id="UP001597051">
    <property type="component" value="Unassembled WGS sequence"/>
</dbReference>
<evidence type="ECO:0000313" key="2">
    <source>
        <dbReference type="EMBL" id="MFD0984665.1"/>
    </source>
</evidence>
<name>A0ABW3J482_9FLAO</name>
<evidence type="ECO:0000313" key="3">
    <source>
        <dbReference type="Proteomes" id="UP001597051"/>
    </source>
</evidence>
<feature type="compositionally biased region" description="Basic residues" evidence="1">
    <location>
        <begin position="10"/>
        <end position="19"/>
    </location>
</feature>
<proteinExistence type="predicted"/>
<organism evidence="2 3">
    <name type="scientific">Flavobacterium myungsuense</name>
    <dbReference type="NCBI Taxonomy" id="651823"/>
    <lineage>
        <taxon>Bacteria</taxon>
        <taxon>Pseudomonadati</taxon>
        <taxon>Bacteroidota</taxon>
        <taxon>Flavobacteriia</taxon>
        <taxon>Flavobacteriales</taxon>
        <taxon>Flavobacteriaceae</taxon>
        <taxon>Flavobacterium</taxon>
    </lineage>
</organism>
<reference evidence="3" key="1">
    <citation type="journal article" date="2019" name="Int. J. Syst. Evol. Microbiol.">
        <title>The Global Catalogue of Microorganisms (GCM) 10K type strain sequencing project: providing services to taxonomists for standard genome sequencing and annotation.</title>
        <authorList>
            <consortium name="The Broad Institute Genomics Platform"/>
            <consortium name="The Broad Institute Genome Sequencing Center for Infectious Disease"/>
            <person name="Wu L."/>
            <person name="Ma J."/>
        </authorList>
    </citation>
    <scope>NUCLEOTIDE SEQUENCE [LARGE SCALE GENOMIC DNA]</scope>
    <source>
        <strain evidence="3">CECT 7649</strain>
    </source>
</reference>
<keyword evidence="3" id="KW-1185">Reference proteome</keyword>
<dbReference type="RefSeq" id="WP_379755769.1">
    <property type="nucleotide sequence ID" value="NZ_JBHSYB010000024.1"/>
</dbReference>
<feature type="region of interest" description="Disordered" evidence="1">
    <location>
        <begin position="1"/>
        <end position="33"/>
    </location>
</feature>